<name>A0ABS2KF08_9GAMM</name>
<evidence type="ECO:0008006" key="5">
    <source>
        <dbReference type="Google" id="ProtNLM"/>
    </source>
</evidence>
<organism evidence="3 4">
    <name type="scientific">Dyella mobilis</name>
    <dbReference type="NCBI Taxonomy" id="1849582"/>
    <lineage>
        <taxon>Bacteria</taxon>
        <taxon>Pseudomonadati</taxon>
        <taxon>Pseudomonadota</taxon>
        <taxon>Gammaproteobacteria</taxon>
        <taxon>Lysobacterales</taxon>
        <taxon>Rhodanobacteraceae</taxon>
        <taxon>Dyella</taxon>
    </lineage>
</organism>
<evidence type="ECO:0000313" key="3">
    <source>
        <dbReference type="EMBL" id="MBM7129445.1"/>
    </source>
</evidence>
<comment type="caution">
    <text evidence="3">The sequence shown here is derived from an EMBL/GenBank/DDBJ whole genome shotgun (WGS) entry which is preliminary data.</text>
</comment>
<reference evidence="3" key="1">
    <citation type="submission" date="2020-10" db="EMBL/GenBank/DDBJ databases">
        <title>Phylogeny of dyella-like bacteria.</title>
        <authorList>
            <person name="Fu J."/>
        </authorList>
    </citation>
    <scope>NUCLEOTIDE SEQUENCE</scope>
    <source>
        <strain evidence="3">DHON07</strain>
    </source>
</reference>
<keyword evidence="4" id="KW-1185">Reference proteome</keyword>
<evidence type="ECO:0000256" key="2">
    <source>
        <dbReference type="SAM" id="Phobius"/>
    </source>
</evidence>
<dbReference type="EMBL" id="JADIKF010000038">
    <property type="protein sequence ID" value="MBM7129445.1"/>
    <property type="molecule type" value="Genomic_DNA"/>
</dbReference>
<accession>A0ABS2KF08</accession>
<gene>
    <name evidence="3" type="ORF">ISS99_07905</name>
</gene>
<keyword evidence="2" id="KW-0472">Membrane</keyword>
<feature type="transmembrane region" description="Helical" evidence="2">
    <location>
        <begin position="146"/>
        <end position="165"/>
    </location>
</feature>
<evidence type="ECO:0000313" key="4">
    <source>
        <dbReference type="Proteomes" id="UP001430193"/>
    </source>
</evidence>
<dbReference type="RefSeq" id="WP_204631070.1">
    <property type="nucleotide sequence ID" value="NZ_BSOC01000003.1"/>
</dbReference>
<sequence length="267" mass="29762">MEKLEAVFAYVTSCTPYSGEREKGLRRKLEKIGNVCLAIGGITLLSIIVAGAVNQYVHPFSALWKDVSLCVGLFGELVMFVFIPVHMWLGVLMAYDRKKKRVKPFEVAVREHDFKNANPLTQHSVGMLECVQKSIQIQCDRFERKLAVIIGKDTAIVALLGIAVASMKNVGDVQGLLTRLKVPVISQLSVSALVAVALFLSFMILIASLIIRFRNLKKAYALDILDLAIKLKNVYPQSTVANSSPEHTDQQSEQARVRRRSRSGRRH</sequence>
<feature type="transmembrane region" description="Helical" evidence="2">
    <location>
        <begin position="73"/>
        <end position="95"/>
    </location>
</feature>
<feature type="transmembrane region" description="Helical" evidence="2">
    <location>
        <begin position="185"/>
        <end position="211"/>
    </location>
</feature>
<evidence type="ECO:0000256" key="1">
    <source>
        <dbReference type="SAM" id="MobiDB-lite"/>
    </source>
</evidence>
<dbReference type="Proteomes" id="UP001430193">
    <property type="component" value="Unassembled WGS sequence"/>
</dbReference>
<feature type="region of interest" description="Disordered" evidence="1">
    <location>
        <begin position="239"/>
        <end position="267"/>
    </location>
</feature>
<protein>
    <recommendedName>
        <fullName evidence="5">MotA/TolQ/ExbB proton channel domain-containing protein</fullName>
    </recommendedName>
</protein>
<feature type="compositionally biased region" description="Basic residues" evidence="1">
    <location>
        <begin position="257"/>
        <end position="267"/>
    </location>
</feature>
<proteinExistence type="predicted"/>
<feature type="transmembrane region" description="Helical" evidence="2">
    <location>
        <begin position="32"/>
        <end position="53"/>
    </location>
</feature>
<keyword evidence="2" id="KW-0812">Transmembrane</keyword>
<keyword evidence="2" id="KW-1133">Transmembrane helix</keyword>